<keyword evidence="2 9" id="KW-0813">Transport</keyword>
<dbReference type="Pfam" id="PF00375">
    <property type="entry name" value="SDF"/>
    <property type="match status" value="1"/>
</dbReference>
<dbReference type="PANTHER" id="PTHR42865:SF8">
    <property type="entry name" value="SERINE_THREONINE TRANSPORTER SSTT"/>
    <property type="match status" value="1"/>
</dbReference>
<dbReference type="Gene3D" id="1.10.3860.10">
    <property type="entry name" value="Sodium:dicarboxylate symporter"/>
    <property type="match status" value="1"/>
</dbReference>
<evidence type="ECO:0000256" key="7">
    <source>
        <dbReference type="ARBA" id="ARBA00022989"/>
    </source>
</evidence>
<reference evidence="11" key="1">
    <citation type="submission" date="2016-10" db="EMBL/GenBank/DDBJ databases">
        <authorList>
            <person name="Varghese N."/>
            <person name="Submissions S."/>
        </authorList>
    </citation>
    <scope>NUCLEOTIDE SEQUENCE [LARGE SCALE GENOMIC DNA]</scope>
    <source>
        <strain evidence="11">S1b</strain>
    </source>
</reference>
<dbReference type="GO" id="GO:0015171">
    <property type="term" value="F:amino acid transmembrane transporter activity"/>
    <property type="evidence" value="ECO:0007669"/>
    <property type="project" value="UniProtKB-UniRule"/>
</dbReference>
<proteinExistence type="inferred from homology"/>
<keyword evidence="6 9" id="KW-0029">Amino-acid transport</keyword>
<dbReference type="RefSeq" id="WP_074730358.1">
    <property type="nucleotide sequence ID" value="NZ_FOGW01000005.1"/>
</dbReference>
<gene>
    <name evidence="9" type="primary">sstT</name>
    <name evidence="10" type="ORF">SAMN02910429_00432</name>
</gene>
<keyword evidence="11" id="KW-1185">Reference proteome</keyword>
<comment type="similarity">
    <text evidence="9">Belongs to the dicarboxylate/amino acid:cation symporter (DAACS) (TC 2.A.23) family.</text>
</comment>
<dbReference type="HAMAP" id="MF_01582">
    <property type="entry name" value="Ser_Thr_transp_SstT"/>
    <property type="match status" value="1"/>
</dbReference>
<dbReference type="AlphaFoldDB" id="A0A1H9Q3F9"/>
<dbReference type="EMBL" id="FOGW01000005">
    <property type="protein sequence ID" value="SER54964.1"/>
    <property type="molecule type" value="Genomic_DNA"/>
</dbReference>
<evidence type="ECO:0000256" key="8">
    <source>
        <dbReference type="ARBA" id="ARBA00023136"/>
    </source>
</evidence>
<comment type="catalytic activity">
    <reaction evidence="9">
        <text>L-serine(in) + Na(+)(in) = L-serine(out) + Na(+)(out)</text>
        <dbReference type="Rhea" id="RHEA:29575"/>
        <dbReference type="ChEBI" id="CHEBI:29101"/>
        <dbReference type="ChEBI" id="CHEBI:33384"/>
    </reaction>
</comment>
<feature type="transmembrane region" description="Helical" evidence="9">
    <location>
        <begin position="90"/>
        <end position="110"/>
    </location>
</feature>
<dbReference type="GO" id="GO:0032329">
    <property type="term" value="P:serine transport"/>
    <property type="evidence" value="ECO:0007669"/>
    <property type="project" value="InterPro"/>
</dbReference>
<dbReference type="PANTHER" id="PTHR42865">
    <property type="entry name" value="PROTON/GLUTAMATE-ASPARTATE SYMPORTER"/>
    <property type="match status" value="1"/>
</dbReference>
<feature type="transmembrane region" description="Helical" evidence="9">
    <location>
        <begin position="189"/>
        <end position="207"/>
    </location>
</feature>
<comment type="function">
    <text evidence="9">Involved in the import of serine and threonine into the cell, with the concomitant import of sodium (symport system).</text>
</comment>
<organism evidence="10 11">
    <name type="scientific">Lachnobacterium bovis</name>
    <dbReference type="NCBI Taxonomy" id="140626"/>
    <lineage>
        <taxon>Bacteria</taxon>
        <taxon>Bacillati</taxon>
        <taxon>Bacillota</taxon>
        <taxon>Clostridia</taxon>
        <taxon>Lachnospirales</taxon>
        <taxon>Lachnospiraceae</taxon>
        <taxon>Lachnobacterium</taxon>
    </lineage>
</organism>
<evidence type="ECO:0000256" key="5">
    <source>
        <dbReference type="ARBA" id="ARBA00022847"/>
    </source>
</evidence>
<keyword evidence="5 9" id="KW-0769">Symport</keyword>
<dbReference type="GO" id="GO:0005886">
    <property type="term" value="C:plasma membrane"/>
    <property type="evidence" value="ECO:0007669"/>
    <property type="project" value="UniProtKB-SubCell"/>
</dbReference>
<feature type="transmembrane region" description="Helical" evidence="9">
    <location>
        <begin position="326"/>
        <end position="350"/>
    </location>
</feature>
<dbReference type="PRINTS" id="PR00173">
    <property type="entry name" value="EDTRNSPORT"/>
</dbReference>
<keyword evidence="7 9" id="KW-1133">Transmembrane helix</keyword>
<dbReference type="InterPro" id="IPR036458">
    <property type="entry name" value="Na:dicarbo_symporter_sf"/>
</dbReference>
<dbReference type="SUPFAM" id="SSF118215">
    <property type="entry name" value="Proton glutamate symport protein"/>
    <property type="match status" value="1"/>
</dbReference>
<dbReference type="GO" id="GO:0015826">
    <property type="term" value="P:threonine transport"/>
    <property type="evidence" value="ECO:0007669"/>
    <property type="project" value="InterPro"/>
</dbReference>
<protein>
    <recommendedName>
        <fullName evidence="9">Serine/threonine transporter SstT</fullName>
    </recommendedName>
    <alternativeName>
        <fullName evidence="9">Na(+)/serine-threonine symporter</fullName>
    </alternativeName>
</protein>
<accession>A0A1H9Q3F9</accession>
<evidence type="ECO:0000256" key="3">
    <source>
        <dbReference type="ARBA" id="ARBA00022475"/>
    </source>
</evidence>
<comment type="catalytic activity">
    <reaction evidence="9">
        <text>L-threonine(in) + Na(+)(in) = L-threonine(out) + Na(+)(out)</text>
        <dbReference type="Rhea" id="RHEA:69999"/>
        <dbReference type="ChEBI" id="CHEBI:29101"/>
        <dbReference type="ChEBI" id="CHEBI:57926"/>
    </reaction>
</comment>
<dbReference type="GO" id="GO:0015293">
    <property type="term" value="F:symporter activity"/>
    <property type="evidence" value="ECO:0007669"/>
    <property type="project" value="UniProtKB-UniRule"/>
</dbReference>
<evidence type="ECO:0000256" key="4">
    <source>
        <dbReference type="ARBA" id="ARBA00022692"/>
    </source>
</evidence>
<sequence>MKFLGFFKKALKDYNDTNLIVKILCGMLVGIFCALVLNKTFHVKYFDIGILGTIFVEALKAIAPILVFVLVSSSLASGDSKLDSRFVMVIFFYLLSTFLAAVSAVVLSFIFPQKLILQLASKVDKAPDNLSAVLSNIIFSMIQNPINAIIKGQYLGILFWAVLFGFALKKCASVETRENIADIAKAVSLIIKWIIDFAPFGIAGIVYKTIISSGLSSILKYGKVLGLLIACMFIVALVIDPLIAGITLRTNPYPLVFKCLKESGLTAFFTRSSAANIPVNMALCERMGLDKDMYSVSIPLGSTINMDGAAITITVMTLATANTLNIHVNFVTAIILSILSALAACGASGVTGGSLLLIPMACSLFGIPDTISMQVVSIGLLINVVQDSFETMLNSSGDVMFAATAEFYQWKKMGKPLPDFMTQK</sequence>
<evidence type="ECO:0000256" key="2">
    <source>
        <dbReference type="ARBA" id="ARBA00022448"/>
    </source>
</evidence>
<feature type="transmembrane region" description="Helical" evidence="9">
    <location>
        <begin position="49"/>
        <end position="70"/>
    </location>
</feature>
<dbReference type="NCBIfam" id="NF010151">
    <property type="entry name" value="PRK13628.1"/>
    <property type="match status" value="1"/>
</dbReference>
<evidence type="ECO:0000256" key="1">
    <source>
        <dbReference type="ARBA" id="ARBA00004141"/>
    </source>
</evidence>
<keyword evidence="4 9" id="KW-0812">Transmembrane</keyword>
<evidence type="ECO:0000256" key="9">
    <source>
        <dbReference type="HAMAP-Rule" id="MF_01582"/>
    </source>
</evidence>
<dbReference type="Proteomes" id="UP000182471">
    <property type="component" value="Unassembled WGS sequence"/>
</dbReference>
<name>A0A1H9Q3F9_9FIRM</name>
<feature type="transmembrane region" description="Helical" evidence="9">
    <location>
        <begin position="227"/>
        <end position="248"/>
    </location>
</feature>
<keyword evidence="8 9" id="KW-0472">Membrane</keyword>
<evidence type="ECO:0000313" key="11">
    <source>
        <dbReference type="Proteomes" id="UP000182471"/>
    </source>
</evidence>
<feature type="transmembrane region" description="Helical" evidence="9">
    <location>
        <begin position="152"/>
        <end position="168"/>
    </location>
</feature>
<feature type="transmembrane region" description="Helical" evidence="9">
    <location>
        <begin position="20"/>
        <end position="37"/>
    </location>
</feature>
<comment type="subcellular location">
    <subcellularLocation>
        <location evidence="9">Cell membrane</location>
        <topology evidence="9">Multi-pass membrane protein</topology>
    </subcellularLocation>
    <subcellularLocation>
        <location evidence="1">Membrane</location>
        <topology evidence="1">Multi-pass membrane protein</topology>
    </subcellularLocation>
</comment>
<feature type="transmembrane region" description="Helical" evidence="9">
    <location>
        <begin position="356"/>
        <end position="382"/>
    </location>
</feature>
<evidence type="ECO:0000313" key="10">
    <source>
        <dbReference type="EMBL" id="SER54964.1"/>
    </source>
</evidence>
<dbReference type="InterPro" id="IPR001991">
    <property type="entry name" value="Na-dicarboxylate_symporter"/>
</dbReference>
<dbReference type="InterPro" id="IPR023025">
    <property type="entry name" value="Ser_Thr_transp_SstT"/>
</dbReference>
<evidence type="ECO:0000256" key="6">
    <source>
        <dbReference type="ARBA" id="ARBA00022970"/>
    </source>
</evidence>
<keyword evidence="3 9" id="KW-1003">Cell membrane</keyword>